<gene>
    <name evidence="8" type="ORF">V5O48_003755</name>
</gene>
<evidence type="ECO:0000256" key="3">
    <source>
        <dbReference type="ARBA" id="ARBA00023125"/>
    </source>
</evidence>
<evidence type="ECO:0000256" key="1">
    <source>
        <dbReference type="ARBA" id="ARBA00004123"/>
    </source>
</evidence>
<organism evidence="8 9">
    <name type="scientific">Marasmius crinis-equi</name>
    <dbReference type="NCBI Taxonomy" id="585013"/>
    <lineage>
        <taxon>Eukaryota</taxon>
        <taxon>Fungi</taxon>
        <taxon>Dikarya</taxon>
        <taxon>Basidiomycota</taxon>
        <taxon>Agaricomycotina</taxon>
        <taxon>Agaricomycetes</taxon>
        <taxon>Agaricomycetidae</taxon>
        <taxon>Agaricales</taxon>
        <taxon>Marasmiineae</taxon>
        <taxon>Marasmiaceae</taxon>
        <taxon>Marasmius</taxon>
    </lineage>
</organism>
<evidence type="ECO:0000313" key="8">
    <source>
        <dbReference type="EMBL" id="KAL0578260.1"/>
    </source>
</evidence>
<keyword evidence="4" id="KW-0804">Transcription</keyword>
<feature type="compositionally biased region" description="Polar residues" evidence="6">
    <location>
        <begin position="13"/>
        <end position="24"/>
    </location>
</feature>
<protein>
    <recommendedName>
        <fullName evidence="7">Xylanolytic transcriptional activator regulatory domain-containing protein</fullName>
    </recommendedName>
</protein>
<evidence type="ECO:0000313" key="9">
    <source>
        <dbReference type="Proteomes" id="UP001465976"/>
    </source>
</evidence>
<evidence type="ECO:0000256" key="6">
    <source>
        <dbReference type="SAM" id="MobiDB-lite"/>
    </source>
</evidence>
<evidence type="ECO:0000256" key="5">
    <source>
        <dbReference type="ARBA" id="ARBA00023242"/>
    </source>
</evidence>
<feature type="domain" description="Xylanolytic transcriptional activator regulatory" evidence="7">
    <location>
        <begin position="253"/>
        <end position="331"/>
    </location>
</feature>
<feature type="compositionally biased region" description="Polar residues" evidence="6">
    <location>
        <begin position="132"/>
        <end position="149"/>
    </location>
</feature>
<dbReference type="PANTHER" id="PTHR31845:SF19">
    <property type="entry name" value="TRANSCRIPTION FACTOR DOMAIN-CONTAINING PROTEIN"/>
    <property type="match status" value="1"/>
</dbReference>
<feature type="compositionally biased region" description="Low complexity" evidence="6">
    <location>
        <begin position="115"/>
        <end position="131"/>
    </location>
</feature>
<dbReference type="EMBL" id="JBAHYK010000111">
    <property type="protein sequence ID" value="KAL0578260.1"/>
    <property type="molecule type" value="Genomic_DNA"/>
</dbReference>
<evidence type="ECO:0000259" key="7">
    <source>
        <dbReference type="SMART" id="SM00906"/>
    </source>
</evidence>
<keyword evidence="5" id="KW-0539">Nucleus</keyword>
<name>A0ABR3FS12_9AGAR</name>
<keyword evidence="9" id="KW-1185">Reference proteome</keyword>
<reference evidence="8 9" key="1">
    <citation type="submission" date="2024-02" db="EMBL/GenBank/DDBJ databases">
        <title>A draft genome for the cacao thread blight pathogen Marasmius crinis-equi.</title>
        <authorList>
            <person name="Cohen S.P."/>
            <person name="Baruah I.K."/>
            <person name="Amoako-Attah I."/>
            <person name="Bukari Y."/>
            <person name="Meinhardt L.W."/>
            <person name="Bailey B.A."/>
        </authorList>
    </citation>
    <scope>NUCLEOTIDE SEQUENCE [LARGE SCALE GENOMIC DNA]</scope>
    <source>
        <strain evidence="8 9">GH-76</strain>
    </source>
</reference>
<evidence type="ECO:0000256" key="2">
    <source>
        <dbReference type="ARBA" id="ARBA00023015"/>
    </source>
</evidence>
<accession>A0ABR3FS12</accession>
<sequence length="565" mass="64308">MLRRLEKGLNTAKLKSQTSESSPTFPDGSRPLSQDRFGRDEAFSSTGTHFPSNQLPPLNFPTYGHPDYPSSSTSSRTADMDEDDEPGRTEDNIFPAKLIRRENRRHSFFRTILNPEESPAPGPSSARSTSPLSQSNALTLGSSGDTDPVSSGLMDEEQAKVLFDLIFLRLNPFINMFDPSLHSVPYVRKKSPFLFTVLLMAGCKFFKPELFKNCQKLANELAVKAFMESWKSVEVVQAFACLTYWRDPDDNRTWTYIGYACRMAVELGLNRYVAHPMHETDLQFRERRNRERTYLILFVHDRSLSTQTGRNWMLPEDEFIRHAINWHERSMGGIRPEDVILSAFVQLRHIAAETTETFRKSYGGGHSDINYEVVLRNCNGQLSMWMETWEQHMQRAAGEPFHFSFLRLFRLYIRLFTNSFGVEGISATNRGLPNLTNACIQALSMCYMSAIDLLKILSNDFKTMSILRYGQDTITTMSAYAAVFLLKLLRNPATAPQLPKDATHQIHTVITQTAGAYDEASAMSPASSSAAYHARFLRNLIAHDNFRSRKPERERYPVDPRIQGG</sequence>
<dbReference type="Proteomes" id="UP001465976">
    <property type="component" value="Unassembled WGS sequence"/>
</dbReference>
<proteinExistence type="predicted"/>
<feature type="region of interest" description="Disordered" evidence="6">
    <location>
        <begin position="111"/>
        <end position="151"/>
    </location>
</feature>
<feature type="region of interest" description="Disordered" evidence="6">
    <location>
        <begin position="1"/>
        <end position="95"/>
    </location>
</feature>
<dbReference type="Pfam" id="PF04082">
    <property type="entry name" value="Fungal_trans"/>
    <property type="match status" value="1"/>
</dbReference>
<dbReference type="SMART" id="SM00906">
    <property type="entry name" value="Fungal_trans"/>
    <property type="match status" value="1"/>
</dbReference>
<keyword evidence="3" id="KW-0238">DNA-binding</keyword>
<dbReference type="CDD" id="cd12148">
    <property type="entry name" value="fungal_TF_MHR"/>
    <property type="match status" value="1"/>
</dbReference>
<dbReference type="InterPro" id="IPR007219">
    <property type="entry name" value="XnlR_reg_dom"/>
</dbReference>
<dbReference type="PANTHER" id="PTHR31845">
    <property type="entry name" value="FINGER DOMAIN PROTEIN, PUTATIVE-RELATED"/>
    <property type="match status" value="1"/>
</dbReference>
<evidence type="ECO:0000256" key="4">
    <source>
        <dbReference type="ARBA" id="ARBA00023163"/>
    </source>
</evidence>
<comment type="caution">
    <text evidence="8">The sequence shown here is derived from an EMBL/GenBank/DDBJ whole genome shotgun (WGS) entry which is preliminary data.</text>
</comment>
<comment type="subcellular location">
    <subcellularLocation>
        <location evidence="1">Nucleus</location>
    </subcellularLocation>
</comment>
<keyword evidence="2" id="KW-0805">Transcription regulation</keyword>
<feature type="compositionally biased region" description="Polar residues" evidence="6">
    <location>
        <begin position="43"/>
        <end position="56"/>
    </location>
</feature>
<dbReference type="InterPro" id="IPR051089">
    <property type="entry name" value="prtT"/>
</dbReference>